<dbReference type="EMBL" id="JABSTQ010011006">
    <property type="protein sequence ID" value="KAG0415943.1"/>
    <property type="molecule type" value="Genomic_DNA"/>
</dbReference>
<gene>
    <name evidence="1" type="ORF">HPB47_006885</name>
</gene>
<reference evidence="1 2" key="1">
    <citation type="journal article" date="2020" name="Cell">
        <title>Large-Scale Comparative Analyses of Tick Genomes Elucidate Their Genetic Diversity and Vector Capacities.</title>
        <authorList>
            <consortium name="Tick Genome and Microbiome Consortium (TIGMIC)"/>
            <person name="Jia N."/>
            <person name="Wang J."/>
            <person name="Shi W."/>
            <person name="Du L."/>
            <person name="Sun Y."/>
            <person name="Zhan W."/>
            <person name="Jiang J.F."/>
            <person name="Wang Q."/>
            <person name="Zhang B."/>
            <person name="Ji P."/>
            <person name="Bell-Sakyi L."/>
            <person name="Cui X.M."/>
            <person name="Yuan T.T."/>
            <person name="Jiang B.G."/>
            <person name="Yang W.F."/>
            <person name="Lam T.T."/>
            <person name="Chang Q.C."/>
            <person name="Ding S.J."/>
            <person name="Wang X.J."/>
            <person name="Zhu J.G."/>
            <person name="Ruan X.D."/>
            <person name="Zhao L."/>
            <person name="Wei J.T."/>
            <person name="Ye R.Z."/>
            <person name="Que T.C."/>
            <person name="Du C.H."/>
            <person name="Zhou Y.H."/>
            <person name="Cheng J.X."/>
            <person name="Dai P.F."/>
            <person name="Guo W.B."/>
            <person name="Han X.H."/>
            <person name="Huang E.J."/>
            <person name="Li L.F."/>
            <person name="Wei W."/>
            <person name="Gao Y.C."/>
            <person name="Liu J.Z."/>
            <person name="Shao H.Z."/>
            <person name="Wang X."/>
            <person name="Wang C.C."/>
            <person name="Yang T.C."/>
            <person name="Huo Q.B."/>
            <person name="Li W."/>
            <person name="Chen H.Y."/>
            <person name="Chen S.E."/>
            <person name="Zhou L.G."/>
            <person name="Ni X.B."/>
            <person name="Tian J.H."/>
            <person name="Sheng Y."/>
            <person name="Liu T."/>
            <person name="Pan Y.S."/>
            <person name="Xia L.Y."/>
            <person name="Li J."/>
            <person name="Zhao F."/>
            <person name="Cao W.C."/>
        </authorList>
    </citation>
    <scope>NUCLEOTIDE SEQUENCE [LARGE SCALE GENOMIC DNA]</scope>
    <source>
        <strain evidence="1">Iper-2018</strain>
    </source>
</reference>
<organism evidence="1 2">
    <name type="scientific">Ixodes persulcatus</name>
    <name type="common">Taiga tick</name>
    <dbReference type="NCBI Taxonomy" id="34615"/>
    <lineage>
        <taxon>Eukaryota</taxon>
        <taxon>Metazoa</taxon>
        <taxon>Ecdysozoa</taxon>
        <taxon>Arthropoda</taxon>
        <taxon>Chelicerata</taxon>
        <taxon>Arachnida</taxon>
        <taxon>Acari</taxon>
        <taxon>Parasitiformes</taxon>
        <taxon>Ixodida</taxon>
        <taxon>Ixodoidea</taxon>
        <taxon>Ixodidae</taxon>
        <taxon>Ixodinae</taxon>
        <taxon>Ixodes</taxon>
    </lineage>
</organism>
<evidence type="ECO:0000313" key="1">
    <source>
        <dbReference type="EMBL" id="KAG0415943.1"/>
    </source>
</evidence>
<keyword evidence="2" id="KW-1185">Reference proteome</keyword>
<dbReference type="Proteomes" id="UP000805193">
    <property type="component" value="Unassembled WGS sequence"/>
</dbReference>
<comment type="caution">
    <text evidence="1">The sequence shown here is derived from an EMBL/GenBank/DDBJ whole genome shotgun (WGS) entry which is preliminary data.</text>
</comment>
<evidence type="ECO:0000313" key="2">
    <source>
        <dbReference type="Proteomes" id="UP000805193"/>
    </source>
</evidence>
<protein>
    <submittedName>
        <fullName evidence="1">Uncharacterized protein</fullName>
    </submittedName>
</protein>
<accession>A0AC60P9Z5</accession>
<sequence length="83" mass="8762">MEADGNIGAHSIHAESEARYLLGGLGRSRALRPPAISRGRGLAPSDRAAKQSDDRTPVILAARFDTSASNPIAGERGQLQRTP</sequence>
<name>A0AC60P9Z5_IXOPE</name>
<proteinExistence type="predicted"/>